<evidence type="ECO:0000313" key="12">
    <source>
        <dbReference type="EMBL" id="KAL3281478.1"/>
    </source>
</evidence>
<dbReference type="GO" id="GO:0005737">
    <property type="term" value="C:cytoplasm"/>
    <property type="evidence" value="ECO:0007669"/>
    <property type="project" value="UniProtKB-SubCell"/>
</dbReference>
<protein>
    <recommendedName>
        <fullName evidence="5">Probable RNA polymerase II nuclear localization protein SLC7A6OS</fullName>
    </recommendedName>
</protein>
<reference evidence="12 13" key="1">
    <citation type="journal article" date="2021" name="BMC Biol.">
        <title>Horizontally acquired antibacterial genes associated with adaptive radiation of ladybird beetles.</title>
        <authorList>
            <person name="Li H.S."/>
            <person name="Tang X.F."/>
            <person name="Huang Y.H."/>
            <person name="Xu Z.Y."/>
            <person name="Chen M.L."/>
            <person name="Du X.Y."/>
            <person name="Qiu B.Y."/>
            <person name="Chen P.T."/>
            <person name="Zhang W."/>
            <person name="Slipinski A."/>
            <person name="Escalona H.E."/>
            <person name="Waterhouse R.M."/>
            <person name="Zwick A."/>
            <person name="Pang H."/>
        </authorList>
    </citation>
    <scope>NUCLEOTIDE SEQUENCE [LARGE SCALE GENOMIC DNA]</scope>
    <source>
        <strain evidence="12">SYSU2018</strain>
    </source>
</reference>
<dbReference type="GO" id="GO:0015031">
    <property type="term" value="P:protein transport"/>
    <property type="evidence" value="ECO:0007669"/>
    <property type="project" value="UniProtKB-KW"/>
</dbReference>
<organism evidence="12 13">
    <name type="scientific">Cryptolaemus montrouzieri</name>
    <dbReference type="NCBI Taxonomy" id="559131"/>
    <lineage>
        <taxon>Eukaryota</taxon>
        <taxon>Metazoa</taxon>
        <taxon>Ecdysozoa</taxon>
        <taxon>Arthropoda</taxon>
        <taxon>Hexapoda</taxon>
        <taxon>Insecta</taxon>
        <taxon>Pterygota</taxon>
        <taxon>Neoptera</taxon>
        <taxon>Endopterygota</taxon>
        <taxon>Coleoptera</taxon>
        <taxon>Polyphaga</taxon>
        <taxon>Cucujiformia</taxon>
        <taxon>Coccinelloidea</taxon>
        <taxon>Coccinellidae</taxon>
        <taxon>Scymninae</taxon>
        <taxon>Scymnini</taxon>
        <taxon>Cryptolaemus</taxon>
    </lineage>
</organism>
<dbReference type="AlphaFoldDB" id="A0ABD2NRZ4"/>
<keyword evidence="13" id="KW-1185">Reference proteome</keyword>
<dbReference type="InterPro" id="IPR040218">
    <property type="entry name" value="SLC7A6OS"/>
</dbReference>
<evidence type="ECO:0000256" key="2">
    <source>
        <dbReference type="ARBA" id="ARBA00004123"/>
    </source>
</evidence>
<evidence type="ECO:0000256" key="3">
    <source>
        <dbReference type="ARBA" id="ARBA00004496"/>
    </source>
</evidence>
<comment type="subcellular location">
    <subcellularLocation>
        <location evidence="3">Cytoplasm</location>
    </subcellularLocation>
    <subcellularLocation>
        <location evidence="2">Nucleus</location>
    </subcellularLocation>
</comment>
<evidence type="ECO:0000256" key="5">
    <source>
        <dbReference type="ARBA" id="ARBA00017036"/>
    </source>
</evidence>
<evidence type="ECO:0000256" key="8">
    <source>
        <dbReference type="ARBA" id="ARBA00022927"/>
    </source>
</evidence>
<evidence type="ECO:0000256" key="1">
    <source>
        <dbReference type="ARBA" id="ARBA00003202"/>
    </source>
</evidence>
<dbReference type="EMBL" id="JABFTP020000144">
    <property type="protein sequence ID" value="KAL3281478.1"/>
    <property type="molecule type" value="Genomic_DNA"/>
</dbReference>
<keyword evidence="8" id="KW-0653">Protein transport</keyword>
<keyword evidence="9" id="KW-0539">Nucleus</keyword>
<dbReference type="Proteomes" id="UP001516400">
    <property type="component" value="Unassembled WGS sequence"/>
</dbReference>
<gene>
    <name evidence="12" type="ORF">HHI36_004687</name>
</gene>
<evidence type="ECO:0000256" key="6">
    <source>
        <dbReference type="ARBA" id="ARBA00022448"/>
    </source>
</evidence>
<comment type="function">
    <text evidence="1">Directs RNA polymerase II nuclear import.</text>
</comment>
<dbReference type="Pfam" id="PF08574">
    <property type="entry name" value="Iwr1"/>
    <property type="match status" value="1"/>
</dbReference>
<dbReference type="PANTHER" id="PTHR31196:SF2">
    <property type="entry name" value="RNA POLYMERASE II NUCLEAR LOCALIZATION PROTEIN SLC7A6OS-RELATED"/>
    <property type="match status" value="1"/>
</dbReference>
<keyword evidence="6" id="KW-0813">Transport</keyword>
<feature type="region of interest" description="Disordered" evidence="10">
    <location>
        <begin position="174"/>
        <end position="203"/>
    </location>
</feature>
<dbReference type="GO" id="GO:0005634">
    <property type="term" value="C:nucleus"/>
    <property type="evidence" value="ECO:0007669"/>
    <property type="project" value="UniProtKB-SubCell"/>
</dbReference>
<evidence type="ECO:0000256" key="10">
    <source>
        <dbReference type="SAM" id="MobiDB-lite"/>
    </source>
</evidence>
<evidence type="ECO:0000259" key="11">
    <source>
        <dbReference type="Pfam" id="PF08574"/>
    </source>
</evidence>
<feature type="compositionally biased region" description="Acidic residues" evidence="10">
    <location>
        <begin position="174"/>
        <end position="187"/>
    </location>
</feature>
<accession>A0ABD2NRZ4</accession>
<keyword evidence="7" id="KW-0963">Cytoplasm</keyword>
<feature type="domain" description="Transcription factor Iwr1" evidence="11">
    <location>
        <begin position="134"/>
        <end position="198"/>
    </location>
</feature>
<evidence type="ECO:0000256" key="9">
    <source>
        <dbReference type="ARBA" id="ARBA00023242"/>
    </source>
</evidence>
<comment type="similarity">
    <text evidence="4">Belongs to the IWR1/SLC7A6OS family.</text>
</comment>
<evidence type="ECO:0000256" key="4">
    <source>
        <dbReference type="ARBA" id="ARBA00010218"/>
    </source>
</evidence>
<dbReference type="InterPro" id="IPR013883">
    <property type="entry name" value="TF_Iwr1_dom"/>
</dbReference>
<evidence type="ECO:0000313" key="13">
    <source>
        <dbReference type="Proteomes" id="UP001516400"/>
    </source>
</evidence>
<comment type="caution">
    <text evidence="12">The sequence shown here is derived from an EMBL/GenBank/DDBJ whole genome shotgun (WGS) entry which is preliminary data.</text>
</comment>
<evidence type="ECO:0000256" key="7">
    <source>
        <dbReference type="ARBA" id="ARBA00022490"/>
    </source>
</evidence>
<name>A0ABD2NRZ4_9CUCU</name>
<proteinExistence type="inferred from homology"/>
<dbReference type="PANTHER" id="PTHR31196">
    <property type="entry name" value="RNA POLYMERASE II NUCLEAR LOCALIZATION PROTEIN SLC7A6OS-RELATED"/>
    <property type="match status" value="1"/>
</dbReference>
<sequence>METLIRLKRSLDDSPSDTLILNCNKKRKLDVSTNESDEVLLAVLKFTGTQISQDEDIHKHIANFKNCSKSSCNFKRHNVDLSNKLRLAAKENSKNSRYKVINCLRSNLETETKENDGLTIYDLELEHNSRPDQKFVFDLYYSNTNVLDEVDDYNISIYPTLDSLVFDSDEVYNNIDEENDDSDDSNAEDNWKNDYPDESDVESVNENDMIEAMKNMDMNDILSSEDELVYCAENKEDYEYEVDELDKKKYGTMYAKFRAKYNDDEEIEENDLMSDMSENDDY</sequence>